<evidence type="ECO:0000313" key="7">
    <source>
        <dbReference type="Proteomes" id="UP000199598"/>
    </source>
</evidence>
<name>A0A1I3VZT4_9HYPH</name>
<dbReference type="EMBL" id="FOSK01000001">
    <property type="protein sequence ID" value="SFJ99736.1"/>
    <property type="molecule type" value="Genomic_DNA"/>
</dbReference>
<evidence type="ECO:0000256" key="1">
    <source>
        <dbReference type="ARBA" id="ARBA00023015"/>
    </source>
</evidence>
<dbReference type="InterPro" id="IPR001647">
    <property type="entry name" value="HTH_TetR"/>
</dbReference>
<reference evidence="6 7" key="1">
    <citation type="submission" date="2016-10" db="EMBL/GenBank/DDBJ databases">
        <authorList>
            <person name="Varghese N."/>
            <person name="Submissions S."/>
        </authorList>
    </citation>
    <scope>NUCLEOTIDE SEQUENCE [LARGE SCALE GENOMIC DNA]</scope>
    <source>
        <strain evidence="6 7">DSM 16392</strain>
    </source>
</reference>
<feature type="domain" description="HTH tetR-type" evidence="5">
    <location>
        <begin position="31"/>
        <end position="91"/>
    </location>
</feature>
<keyword evidence="7" id="KW-1185">Reference proteome</keyword>
<dbReference type="InterPro" id="IPR041483">
    <property type="entry name" value="TetR_C_34"/>
</dbReference>
<dbReference type="SUPFAM" id="SSF46689">
    <property type="entry name" value="Homeodomain-like"/>
    <property type="match status" value="1"/>
</dbReference>
<evidence type="ECO:0000259" key="5">
    <source>
        <dbReference type="PROSITE" id="PS50977"/>
    </source>
</evidence>
<dbReference type="PANTHER" id="PTHR47506:SF6">
    <property type="entry name" value="HTH-TYPE TRANSCRIPTIONAL REPRESSOR NEMR"/>
    <property type="match status" value="1"/>
</dbReference>
<keyword evidence="2 4" id="KW-0238">DNA-binding</keyword>
<evidence type="ECO:0000313" key="6">
    <source>
        <dbReference type="EMBL" id="SFJ99736.1"/>
    </source>
</evidence>
<dbReference type="PROSITE" id="PS50977">
    <property type="entry name" value="HTH_TETR_2"/>
    <property type="match status" value="1"/>
</dbReference>
<keyword evidence="1" id="KW-0805">Transcription regulation</keyword>
<dbReference type="PRINTS" id="PR00455">
    <property type="entry name" value="HTHTETR"/>
</dbReference>
<sequence length="242" mass="27356">MVVYVPCGRVIKNMKEKSKAYQRARTAEHFAEREKMILTSTRILMDREGIENTSLSAVAREVGLAKSSLYRYYESREQILVALLQEEADLMIADFKKSLSEPKSKQDLTSIAKLWAKVCFAHPRLCLLVSQLSPILEHNLSTQRIVEAKLQFLQRHHQMAKILGAALPYISEAGALAAVQYVFTIVAGLWPMKAERKHALAALEHPELAHLKTNFEDTLASAIELCLLGILAKEQNWEPMLE</sequence>
<accession>A0A1I3VZT4</accession>
<dbReference type="PANTHER" id="PTHR47506">
    <property type="entry name" value="TRANSCRIPTIONAL REGULATORY PROTEIN"/>
    <property type="match status" value="1"/>
</dbReference>
<proteinExistence type="predicted"/>
<evidence type="ECO:0000256" key="3">
    <source>
        <dbReference type="ARBA" id="ARBA00023163"/>
    </source>
</evidence>
<dbReference type="Pfam" id="PF00440">
    <property type="entry name" value="TetR_N"/>
    <property type="match status" value="1"/>
</dbReference>
<gene>
    <name evidence="6" type="ORF">SAMN04488518_101675</name>
</gene>
<organism evidence="6 7">
    <name type="scientific">Pseudovibrio ascidiaceicola</name>
    <dbReference type="NCBI Taxonomy" id="285279"/>
    <lineage>
        <taxon>Bacteria</taxon>
        <taxon>Pseudomonadati</taxon>
        <taxon>Pseudomonadota</taxon>
        <taxon>Alphaproteobacteria</taxon>
        <taxon>Hyphomicrobiales</taxon>
        <taxon>Stappiaceae</taxon>
        <taxon>Pseudovibrio</taxon>
    </lineage>
</organism>
<comment type="caution">
    <text evidence="6">The sequence shown here is derived from an EMBL/GenBank/DDBJ whole genome shotgun (WGS) entry which is preliminary data.</text>
</comment>
<feature type="DNA-binding region" description="H-T-H motif" evidence="4">
    <location>
        <begin position="54"/>
        <end position="73"/>
    </location>
</feature>
<dbReference type="InterPro" id="IPR009057">
    <property type="entry name" value="Homeodomain-like_sf"/>
</dbReference>
<evidence type="ECO:0000256" key="4">
    <source>
        <dbReference type="PROSITE-ProRule" id="PRU00335"/>
    </source>
</evidence>
<dbReference type="Gene3D" id="1.10.357.10">
    <property type="entry name" value="Tetracycline Repressor, domain 2"/>
    <property type="match status" value="1"/>
</dbReference>
<dbReference type="Pfam" id="PF17929">
    <property type="entry name" value="TetR_C_34"/>
    <property type="match status" value="1"/>
</dbReference>
<protein>
    <submittedName>
        <fullName evidence="6">Transcriptional regulator, TetR family</fullName>
    </submittedName>
</protein>
<keyword evidence="3" id="KW-0804">Transcription</keyword>
<evidence type="ECO:0000256" key="2">
    <source>
        <dbReference type="ARBA" id="ARBA00023125"/>
    </source>
</evidence>
<dbReference type="Proteomes" id="UP000199598">
    <property type="component" value="Unassembled WGS sequence"/>
</dbReference>